<dbReference type="Proteomes" id="UP001202248">
    <property type="component" value="Unassembled WGS sequence"/>
</dbReference>
<organism evidence="1 2">
    <name type="scientific">Niabella ginsengisoli</name>
    <dbReference type="NCBI Taxonomy" id="522298"/>
    <lineage>
        <taxon>Bacteria</taxon>
        <taxon>Pseudomonadati</taxon>
        <taxon>Bacteroidota</taxon>
        <taxon>Chitinophagia</taxon>
        <taxon>Chitinophagales</taxon>
        <taxon>Chitinophagaceae</taxon>
        <taxon>Niabella</taxon>
    </lineage>
</organism>
<accession>A0ABS9SNZ8</accession>
<protein>
    <submittedName>
        <fullName evidence="1">Gliding motility lipoprotein GldH</fullName>
    </submittedName>
</protein>
<dbReference type="Pfam" id="PF14109">
    <property type="entry name" value="GldH_lipo"/>
    <property type="match status" value="1"/>
</dbReference>
<keyword evidence="1" id="KW-0449">Lipoprotein</keyword>
<dbReference type="InterPro" id="IPR020018">
    <property type="entry name" value="Motility-assoc_lipoprot_GldH"/>
</dbReference>
<evidence type="ECO:0000313" key="2">
    <source>
        <dbReference type="Proteomes" id="UP001202248"/>
    </source>
</evidence>
<dbReference type="RefSeq" id="WP_240832099.1">
    <property type="nucleotide sequence ID" value="NZ_JAKWBL010000004.1"/>
</dbReference>
<name>A0ABS9SNZ8_9BACT</name>
<evidence type="ECO:0000313" key="1">
    <source>
        <dbReference type="EMBL" id="MCH5600085.1"/>
    </source>
</evidence>
<sequence length="149" mass="17582">MRYILFLCFLIIFISCKHIDVYEKQVDLPQHEWRKNQNAVIPFNISDSTYHQLFFVVRHTQRFPFNRLLVKLLVQDTAKKTIKAMHVNLPLTDTAGDWNGIMMDDIYYSRIKINPPVFLKPGAYRFVLQHTMKEEILSNILNVGIALDK</sequence>
<keyword evidence="2" id="KW-1185">Reference proteome</keyword>
<dbReference type="EMBL" id="JAKWBL010000004">
    <property type="protein sequence ID" value="MCH5600085.1"/>
    <property type="molecule type" value="Genomic_DNA"/>
</dbReference>
<dbReference type="PROSITE" id="PS51257">
    <property type="entry name" value="PROKAR_LIPOPROTEIN"/>
    <property type="match status" value="1"/>
</dbReference>
<gene>
    <name evidence="1" type="ORF">MKP09_20260</name>
</gene>
<reference evidence="1 2" key="1">
    <citation type="submission" date="2022-02" db="EMBL/GenBank/DDBJ databases">
        <authorList>
            <person name="Min J."/>
        </authorList>
    </citation>
    <scope>NUCLEOTIDE SEQUENCE [LARGE SCALE GENOMIC DNA]</scope>
    <source>
        <strain evidence="1 2">GR10-1</strain>
    </source>
</reference>
<dbReference type="NCBIfam" id="TIGR03511">
    <property type="entry name" value="GldH_lipo"/>
    <property type="match status" value="1"/>
</dbReference>
<comment type="caution">
    <text evidence="1">The sequence shown here is derived from an EMBL/GenBank/DDBJ whole genome shotgun (WGS) entry which is preliminary data.</text>
</comment>
<proteinExistence type="predicted"/>